<accession>A0AA52H8F0</accession>
<proteinExistence type="predicted"/>
<dbReference type="KEGG" id="tmk:QGN29_10930"/>
<dbReference type="Pfam" id="PF13550">
    <property type="entry name" value="Phage-tail_3"/>
    <property type="match status" value="1"/>
</dbReference>
<reference evidence="2" key="1">
    <citation type="submission" date="2023-04" db="EMBL/GenBank/DDBJ databases">
        <title>Complete genome sequence of Temperatibacter marinus.</title>
        <authorList>
            <person name="Rong J.-C."/>
            <person name="Yi M.-L."/>
            <person name="Zhao Q."/>
        </authorList>
    </citation>
    <scope>NUCLEOTIDE SEQUENCE</scope>
    <source>
        <strain evidence="2">NBRC 110045</strain>
    </source>
</reference>
<organism evidence="2 3">
    <name type="scientific">Temperatibacter marinus</name>
    <dbReference type="NCBI Taxonomy" id="1456591"/>
    <lineage>
        <taxon>Bacteria</taxon>
        <taxon>Pseudomonadati</taxon>
        <taxon>Pseudomonadota</taxon>
        <taxon>Alphaproteobacteria</taxon>
        <taxon>Kordiimonadales</taxon>
        <taxon>Temperatibacteraceae</taxon>
        <taxon>Temperatibacter</taxon>
    </lineage>
</organism>
<feature type="domain" description="Tip attachment protein J" evidence="1">
    <location>
        <begin position="334"/>
        <end position="477"/>
    </location>
</feature>
<name>A0AA52H8F0_9PROT</name>
<dbReference type="EMBL" id="CP123872">
    <property type="protein sequence ID" value="WND02061.1"/>
    <property type="molecule type" value="Genomic_DNA"/>
</dbReference>
<dbReference type="Proteomes" id="UP001268683">
    <property type="component" value="Chromosome"/>
</dbReference>
<sequence>MGLLSTLFRVFFSGPKQDRTVGIDTSGATAGLKIVYGTVKMTPITVYKCVSRDHMPVQSGKYDQELLPLSRAYEERRPYSDWLYKVDVWGLGPLTSIEQLWVDGEDSRSRKFTRRPYIRAHSQLGRPRQKAIVELSRVEGSQWTTQHRGFDICYSVHRFYASKNKPLFRAEPSTEALVKGRAVYDPRQRDQLASDPSTWAYSENSILIALDYLMAEYGIGANAEEIDWESWKQAATYCDATLLDIPDVMRHEEVQPGRIFDDRYNEWMEINQGDRYPDYRPKQTAGIRTLRRHEAHIALDPKRPAVENMRLLLEGLAWSMPWSNGKHKIILEHSVTQNDVVAHFDGHDIMGDVKISYGGLKDRYNQVTIEFLNANKNYEADAVSWPPFSKASNSIYQGYLAEDQNQKLHSRRKVEAISDFYQAQAFAEFLVRKSRVKTSIRSLPLSPRAILLEPGDVISLSLPNYTEATALFRVENIAFGHGLDPVVDLHLYEASVYGVTSEQEPYSPKVGKEWEIPESVDDLSAAAFKERNSDGTALFGFDLTWTTPSLTSGIDFIEIAWRAHRTGQAPEAEEEAYTETLVIPKEVSTAKIKGLKDNRSYDIRVSYRTALGQVSEISFLTAALPDYPTTVIAADTESVAGREAGDVDNDAQIGRELSEHNTTKLDPSSVEGLDIDVRTLQASGGELIVSAQDSLHEGGQIKLKGASVFPDYYVDNYLGHCRVVWPSENKEIFRFHVGGGFWFSNKKAFETYDQWLRINSTSGFSSGIYTGTSLIRTDNMIQVGSWGAAFSVNKYGSGFFAKEVTVVEEVKAGEAYQLSLDTRPEDVTPLTNGLALTLRLAGYQKTEAAVIGLPSYGFDYSEVRAIAPNLCMRDSRGRHYIAYPKVTVLNTEAIKSLHSSYQDLLRRVSILEERLSHRPYT</sequence>
<dbReference type="AlphaFoldDB" id="A0AA52H8F0"/>
<keyword evidence="3" id="KW-1185">Reference proteome</keyword>
<dbReference type="InterPro" id="IPR032876">
    <property type="entry name" value="J_dom"/>
</dbReference>
<dbReference type="Gene3D" id="2.60.40.10">
    <property type="entry name" value="Immunoglobulins"/>
    <property type="match status" value="1"/>
</dbReference>
<evidence type="ECO:0000313" key="2">
    <source>
        <dbReference type="EMBL" id="WND02061.1"/>
    </source>
</evidence>
<evidence type="ECO:0000313" key="3">
    <source>
        <dbReference type="Proteomes" id="UP001268683"/>
    </source>
</evidence>
<evidence type="ECO:0000259" key="1">
    <source>
        <dbReference type="Pfam" id="PF13550"/>
    </source>
</evidence>
<protein>
    <submittedName>
        <fullName evidence="2">Phage tail protein</fullName>
    </submittedName>
</protein>
<gene>
    <name evidence="2" type="ORF">QGN29_10930</name>
</gene>
<dbReference type="InterPro" id="IPR013783">
    <property type="entry name" value="Ig-like_fold"/>
</dbReference>
<dbReference type="RefSeq" id="WP_310797896.1">
    <property type="nucleotide sequence ID" value="NZ_CP123872.1"/>
</dbReference>